<gene>
    <name evidence="2" type="ORF">SAMN05443668_12453</name>
</gene>
<evidence type="ECO:0000256" key="1">
    <source>
        <dbReference type="SAM" id="Phobius"/>
    </source>
</evidence>
<dbReference type="EMBL" id="FRCS01000024">
    <property type="protein sequence ID" value="SHN47495.1"/>
    <property type="molecule type" value="Genomic_DNA"/>
</dbReference>
<accession>A0A1M7RMD5</accession>
<name>A0A1M7RMD5_9ACTN</name>
<evidence type="ECO:0000313" key="2">
    <source>
        <dbReference type="EMBL" id="SHN47495.1"/>
    </source>
</evidence>
<keyword evidence="1" id="KW-0472">Membrane</keyword>
<dbReference type="AlphaFoldDB" id="A0A1M7RMD5"/>
<sequence length="40" mass="4590">MSRSDPTWMVLGPLLWFAGPILVGMLLFGLVTAVKRFRRR</sequence>
<keyword evidence="3" id="KW-1185">Reference proteome</keyword>
<proteinExistence type="predicted"/>
<protein>
    <submittedName>
        <fullName evidence="2">Uncharacterized protein</fullName>
    </submittedName>
</protein>
<evidence type="ECO:0000313" key="3">
    <source>
        <dbReference type="Proteomes" id="UP000184440"/>
    </source>
</evidence>
<dbReference type="STRING" id="134849.SAMN05443668_12453"/>
<reference evidence="2 3" key="1">
    <citation type="submission" date="2016-11" db="EMBL/GenBank/DDBJ databases">
        <authorList>
            <person name="Jaros S."/>
            <person name="Januszkiewicz K."/>
            <person name="Wedrychowicz H."/>
        </authorList>
    </citation>
    <scope>NUCLEOTIDE SEQUENCE [LARGE SCALE GENOMIC DNA]</scope>
    <source>
        <strain evidence="2 3">DSM 46144</strain>
    </source>
</reference>
<dbReference type="Proteomes" id="UP000184440">
    <property type="component" value="Unassembled WGS sequence"/>
</dbReference>
<keyword evidence="1" id="KW-0812">Transmembrane</keyword>
<keyword evidence="1" id="KW-1133">Transmembrane helix</keyword>
<feature type="transmembrane region" description="Helical" evidence="1">
    <location>
        <begin position="14"/>
        <end position="34"/>
    </location>
</feature>
<organism evidence="2 3">
    <name type="scientific">Cryptosporangium aurantiacum</name>
    <dbReference type="NCBI Taxonomy" id="134849"/>
    <lineage>
        <taxon>Bacteria</taxon>
        <taxon>Bacillati</taxon>
        <taxon>Actinomycetota</taxon>
        <taxon>Actinomycetes</taxon>
        <taxon>Cryptosporangiales</taxon>
        <taxon>Cryptosporangiaceae</taxon>
        <taxon>Cryptosporangium</taxon>
    </lineage>
</organism>